<dbReference type="InterPro" id="IPR036322">
    <property type="entry name" value="WD40_repeat_dom_sf"/>
</dbReference>
<dbReference type="Gene3D" id="2.130.10.10">
    <property type="entry name" value="YVTN repeat-like/Quinoprotein amine dehydrogenase"/>
    <property type="match status" value="1"/>
</dbReference>
<evidence type="ECO:0000313" key="6">
    <source>
        <dbReference type="Proteomes" id="UP000800092"/>
    </source>
</evidence>
<keyword evidence="6" id="KW-1185">Reference proteome</keyword>
<protein>
    <submittedName>
        <fullName evidence="5">WD40 repeat-like protein</fullName>
    </submittedName>
</protein>
<keyword evidence="1 3" id="KW-0853">WD repeat</keyword>
<dbReference type="Pfam" id="PF00400">
    <property type="entry name" value="WD40"/>
    <property type="match status" value="4"/>
</dbReference>
<feature type="repeat" description="WD" evidence="3">
    <location>
        <begin position="337"/>
        <end position="377"/>
    </location>
</feature>
<feature type="compositionally biased region" description="Low complexity" evidence="4">
    <location>
        <begin position="849"/>
        <end position="876"/>
    </location>
</feature>
<name>A0A6A6HLK9_VIRVR</name>
<sequence length="984" mass="107088">MTAAVPQIQVTDPQSKDVPTSPPSARSPAQILTDGIDGVKSPSGHSGVNGESGPNSSGRTTPASLRRNKSSGTSAQSDAPTSPGAGSERDKESQAATDPLSEHLAKRTNVQNHAVNKVQSLEKGQSRTLPSPTEGSMELKAPPRTDTGNFTQKDKKSRVSILSRLRGNKKKDGLDQDNDVESEFGDARPEGMDAQLFSQPIDNIEYNPRHPHPPAYIKVRARNKKEKDFDRLFLAQELHGKDLPAKTRRGRNNSISSTTAPTAPGSGGTVWAMEFSKDGKYLAAAGQDKVVRVWAVLSSPEERRAHEKEEEAALKDRNGHTQHLNAPVFQNKPVKEYQGHTSTILDLSWSKNNFLLSSSMDKTVRLWHISRPECLCTFKHNDFVPSIMFHPRDDRFFLAGSLDCKLRLWSIPDKSVAYMVQLPDMITAVTFTPDGKTSIVGCLSGLCLFYDTEGLKYQTQIHVRSAHGKNAKGSKITGIQAVNMPPHDLNGEIKLLITSNDSRIRLYNFRDKSLEIKFKGNENNYSQIRASFSDDARYVICGSEDRKTYIWPGAQVDGEKPDKRPIEMFEAHAAITTTVIFAPTKTRQLLSSSEDPVYDICNPPPVQLVSKSDSFSSTKPATETGSIQATPTPAETSFKRPEENPAYLARSQHHNGNIIITADYAGKIKVFRQDCAFQKRRSDNWETGSTFSKRVTSGLGRTASMKTHGSGHSRRNSNSIQASSSDRILSWRQTVTSSPNIDHPSPRQPNRQTRSISPRKSLGQFSTRSAPNRVSHSPLVQQAPLADNNSSSIPCVDGTAATSTSTASLNTTSTTSVTKISSLPSPPERTPTQESYPLGPQPSRQHSDASSTLLQQRQSQSQQTDQSTSASPSPSAENPLWLQGAQSYLFWNSAAWREQAKAKAKAKGLKGSPSTSRSPSTEAVGTAAAQRGNAGRSGSAGMLGPPGVPLSKKVSVVSQLSDEESSTPEAGSGEENGREKARRS</sequence>
<dbReference type="InterPro" id="IPR015943">
    <property type="entry name" value="WD40/YVTN_repeat-like_dom_sf"/>
</dbReference>
<dbReference type="FunFam" id="2.130.10.10:FF:000697">
    <property type="entry name" value="WD repeat protein, variant"/>
    <property type="match status" value="1"/>
</dbReference>
<feature type="compositionally biased region" description="Basic and acidic residues" evidence="4">
    <location>
        <begin position="975"/>
        <end position="984"/>
    </location>
</feature>
<reference evidence="5" key="1">
    <citation type="journal article" date="2020" name="Stud. Mycol.">
        <title>101 Dothideomycetes genomes: a test case for predicting lifestyles and emergence of pathogens.</title>
        <authorList>
            <person name="Haridas S."/>
            <person name="Albert R."/>
            <person name="Binder M."/>
            <person name="Bloem J."/>
            <person name="Labutti K."/>
            <person name="Salamov A."/>
            <person name="Andreopoulos B."/>
            <person name="Baker S."/>
            <person name="Barry K."/>
            <person name="Bills G."/>
            <person name="Bluhm B."/>
            <person name="Cannon C."/>
            <person name="Castanera R."/>
            <person name="Culley D."/>
            <person name="Daum C."/>
            <person name="Ezra D."/>
            <person name="Gonzalez J."/>
            <person name="Henrissat B."/>
            <person name="Kuo A."/>
            <person name="Liang C."/>
            <person name="Lipzen A."/>
            <person name="Lutzoni F."/>
            <person name="Magnuson J."/>
            <person name="Mondo S."/>
            <person name="Nolan M."/>
            <person name="Ohm R."/>
            <person name="Pangilinan J."/>
            <person name="Park H.-J."/>
            <person name="Ramirez L."/>
            <person name="Alfaro M."/>
            <person name="Sun H."/>
            <person name="Tritt A."/>
            <person name="Yoshinaga Y."/>
            <person name="Zwiers L.-H."/>
            <person name="Turgeon B."/>
            <person name="Goodwin S."/>
            <person name="Spatafora J."/>
            <person name="Crous P."/>
            <person name="Grigoriev I."/>
        </authorList>
    </citation>
    <scope>NUCLEOTIDE SEQUENCE</scope>
    <source>
        <strain evidence="5">Tuck. ex Michener</strain>
    </source>
</reference>
<dbReference type="InterPro" id="IPR001680">
    <property type="entry name" value="WD40_rpt"/>
</dbReference>
<feature type="compositionally biased region" description="Polar residues" evidence="4">
    <location>
        <begin position="70"/>
        <end position="80"/>
    </location>
</feature>
<dbReference type="PANTHER" id="PTHR14221">
    <property type="entry name" value="WD REPEAT DOMAIN 44"/>
    <property type="match status" value="1"/>
</dbReference>
<dbReference type="SUPFAM" id="SSF50978">
    <property type="entry name" value="WD40 repeat-like"/>
    <property type="match status" value="1"/>
</dbReference>
<organism evidence="5 6">
    <name type="scientific">Viridothelium virens</name>
    <name type="common">Speckled blister lichen</name>
    <name type="synonym">Trypethelium virens</name>
    <dbReference type="NCBI Taxonomy" id="1048519"/>
    <lineage>
        <taxon>Eukaryota</taxon>
        <taxon>Fungi</taxon>
        <taxon>Dikarya</taxon>
        <taxon>Ascomycota</taxon>
        <taxon>Pezizomycotina</taxon>
        <taxon>Dothideomycetes</taxon>
        <taxon>Dothideomycetes incertae sedis</taxon>
        <taxon>Trypetheliales</taxon>
        <taxon>Trypetheliaceae</taxon>
        <taxon>Viridothelium</taxon>
    </lineage>
</organism>
<feature type="region of interest" description="Disordered" evidence="4">
    <location>
        <begin position="609"/>
        <end position="641"/>
    </location>
</feature>
<dbReference type="SMART" id="SM00320">
    <property type="entry name" value="WD40"/>
    <property type="match status" value="6"/>
</dbReference>
<evidence type="ECO:0000256" key="3">
    <source>
        <dbReference type="PROSITE-ProRule" id="PRU00221"/>
    </source>
</evidence>
<feature type="compositionally biased region" description="Polar residues" evidence="4">
    <location>
        <begin position="912"/>
        <end position="923"/>
    </location>
</feature>
<evidence type="ECO:0000256" key="1">
    <source>
        <dbReference type="ARBA" id="ARBA00022574"/>
    </source>
</evidence>
<feature type="compositionally biased region" description="Polar residues" evidence="4">
    <location>
        <begin position="108"/>
        <end position="134"/>
    </location>
</feature>
<evidence type="ECO:0000313" key="5">
    <source>
        <dbReference type="EMBL" id="KAF2238907.1"/>
    </source>
</evidence>
<feature type="region of interest" description="Disordered" evidence="4">
    <location>
        <begin position="797"/>
        <end position="880"/>
    </location>
</feature>
<feature type="region of interest" description="Disordered" evidence="4">
    <location>
        <begin position="1"/>
        <end position="187"/>
    </location>
</feature>
<feature type="repeat" description="WD" evidence="3">
    <location>
        <begin position="377"/>
        <end position="419"/>
    </location>
</feature>
<gene>
    <name evidence="5" type="ORF">EV356DRAFT_528797</name>
</gene>
<feature type="compositionally biased region" description="Polar residues" evidence="4">
    <location>
        <begin position="748"/>
        <end position="775"/>
    </location>
</feature>
<dbReference type="PROSITE" id="PS50082">
    <property type="entry name" value="WD_REPEATS_2"/>
    <property type="match status" value="3"/>
</dbReference>
<dbReference type="InterPro" id="IPR040324">
    <property type="entry name" value="WDR44/Dgr2"/>
</dbReference>
<evidence type="ECO:0000256" key="2">
    <source>
        <dbReference type="ARBA" id="ARBA00022737"/>
    </source>
</evidence>
<feature type="region of interest" description="Disordered" evidence="4">
    <location>
        <begin position="900"/>
        <end position="984"/>
    </location>
</feature>
<proteinExistence type="predicted"/>
<feature type="compositionally biased region" description="Polar residues" evidence="4">
    <location>
        <begin position="52"/>
        <end position="63"/>
    </location>
</feature>
<dbReference type="Proteomes" id="UP000800092">
    <property type="component" value="Unassembled WGS sequence"/>
</dbReference>
<evidence type="ECO:0000256" key="4">
    <source>
        <dbReference type="SAM" id="MobiDB-lite"/>
    </source>
</evidence>
<dbReference type="EMBL" id="ML991774">
    <property type="protein sequence ID" value="KAF2238907.1"/>
    <property type="molecule type" value="Genomic_DNA"/>
</dbReference>
<dbReference type="PROSITE" id="PS50294">
    <property type="entry name" value="WD_REPEATS_REGION"/>
    <property type="match status" value="2"/>
</dbReference>
<feature type="region of interest" description="Disordered" evidence="4">
    <location>
        <begin position="688"/>
        <end position="775"/>
    </location>
</feature>
<feature type="repeat" description="WD" evidence="3">
    <location>
        <begin position="263"/>
        <end position="304"/>
    </location>
</feature>
<feature type="compositionally biased region" description="Polar residues" evidence="4">
    <location>
        <begin position="716"/>
        <end position="740"/>
    </location>
</feature>
<accession>A0A6A6HLK9</accession>
<dbReference type="OrthoDB" id="1932312at2759"/>
<feature type="region of interest" description="Disordered" evidence="4">
    <location>
        <begin position="244"/>
        <end position="267"/>
    </location>
</feature>
<dbReference type="PANTHER" id="PTHR14221:SF0">
    <property type="entry name" value="WD REPEAT-CONTAINING PROTEIN 44"/>
    <property type="match status" value="1"/>
</dbReference>
<keyword evidence="2" id="KW-0677">Repeat</keyword>
<feature type="compositionally biased region" description="Polar residues" evidence="4">
    <location>
        <begin position="609"/>
        <end position="635"/>
    </location>
</feature>
<feature type="compositionally biased region" description="Acidic residues" evidence="4">
    <location>
        <begin position="175"/>
        <end position="184"/>
    </location>
</feature>
<feature type="compositionally biased region" description="Low complexity" evidence="4">
    <location>
        <begin position="799"/>
        <end position="822"/>
    </location>
</feature>
<dbReference type="AlphaFoldDB" id="A0A6A6HLK9"/>